<protein>
    <submittedName>
        <fullName evidence="2">Uncharacterized protein</fullName>
    </submittedName>
</protein>
<reference evidence="2" key="2">
    <citation type="submission" date="2015-03" db="UniProtKB">
        <authorList>
            <consortium name="EnsemblPlants"/>
        </authorList>
    </citation>
    <scope>IDENTIFICATION</scope>
</reference>
<accession>A0A0D3CRZ4</accession>
<dbReference type="KEGG" id="boe:106298879"/>
<evidence type="ECO:0000313" key="2">
    <source>
        <dbReference type="EnsemblPlants" id="Bo6g046810.1"/>
    </source>
</evidence>
<feature type="region of interest" description="Disordered" evidence="1">
    <location>
        <begin position="1"/>
        <end position="25"/>
    </location>
</feature>
<keyword evidence="3" id="KW-1185">Reference proteome</keyword>
<name>A0A0D3CRZ4_BRAOL</name>
<evidence type="ECO:0000256" key="1">
    <source>
        <dbReference type="SAM" id="MobiDB-lite"/>
    </source>
</evidence>
<dbReference type="RefSeq" id="XP_013590463.1">
    <property type="nucleotide sequence ID" value="XM_013735009.1"/>
</dbReference>
<organism evidence="2 3">
    <name type="scientific">Brassica oleracea var. oleracea</name>
    <dbReference type="NCBI Taxonomy" id="109376"/>
    <lineage>
        <taxon>Eukaryota</taxon>
        <taxon>Viridiplantae</taxon>
        <taxon>Streptophyta</taxon>
        <taxon>Embryophyta</taxon>
        <taxon>Tracheophyta</taxon>
        <taxon>Spermatophyta</taxon>
        <taxon>Magnoliopsida</taxon>
        <taxon>eudicotyledons</taxon>
        <taxon>Gunneridae</taxon>
        <taxon>Pentapetalae</taxon>
        <taxon>rosids</taxon>
        <taxon>malvids</taxon>
        <taxon>Brassicales</taxon>
        <taxon>Brassicaceae</taxon>
        <taxon>Brassiceae</taxon>
        <taxon>Brassica</taxon>
    </lineage>
</organism>
<dbReference type="RefSeq" id="XP_013590464.1">
    <property type="nucleotide sequence ID" value="XM_013735010.1"/>
</dbReference>
<feature type="compositionally biased region" description="Basic residues" evidence="1">
    <location>
        <begin position="14"/>
        <end position="23"/>
    </location>
</feature>
<dbReference type="HOGENOM" id="CLU_134041_0_0_1"/>
<reference evidence="2 3" key="1">
    <citation type="journal article" date="2014" name="Genome Biol.">
        <title>Transcriptome and methylome profiling reveals relics of genome dominance in the mesopolyploid Brassica oleracea.</title>
        <authorList>
            <person name="Parkin I.A."/>
            <person name="Koh C."/>
            <person name="Tang H."/>
            <person name="Robinson S.J."/>
            <person name="Kagale S."/>
            <person name="Clarke W.E."/>
            <person name="Town C.D."/>
            <person name="Nixon J."/>
            <person name="Krishnakumar V."/>
            <person name="Bidwell S.L."/>
            <person name="Denoeud F."/>
            <person name="Belcram H."/>
            <person name="Links M.G."/>
            <person name="Just J."/>
            <person name="Clarke C."/>
            <person name="Bender T."/>
            <person name="Huebert T."/>
            <person name="Mason A.S."/>
            <person name="Pires J.C."/>
            <person name="Barker G."/>
            <person name="Moore J."/>
            <person name="Walley P.G."/>
            <person name="Manoli S."/>
            <person name="Batley J."/>
            <person name="Edwards D."/>
            <person name="Nelson M.N."/>
            <person name="Wang X."/>
            <person name="Paterson A.H."/>
            <person name="King G."/>
            <person name="Bancroft I."/>
            <person name="Chalhoub B."/>
            <person name="Sharpe A.G."/>
        </authorList>
    </citation>
    <scope>NUCLEOTIDE SEQUENCE</scope>
    <source>
        <strain evidence="2 3">cv. TO1000</strain>
    </source>
</reference>
<proteinExistence type="predicted"/>
<dbReference type="EnsemblPlants" id="Bo6g046810.1">
    <property type="protein sequence ID" value="Bo6g046810.1"/>
    <property type="gene ID" value="Bo6g046810"/>
</dbReference>
<dbReference type="GeneID" id="106298879"/>
<dbReference type="RefSeq" id="XP_013590462.1">
    <property type="nucleotide sequence ID" value="XM_013735008.1"/>
</dbReference>
<dbReference type="Gramene" id="Bo6g046810.1">
    <property type="protein sequence ID" value="Bo6g046810.1"/>
    <property type="gene ID" value="Bo6g046810"/>
</dbReference>
<dbReference type="AlphaFoldDB" id="A0A0D3CRZ4"/>
<dbReference type="Proteomes" id="UP000032141">
    <property type="component" value="Chromosome C6"/>
</dbReference>
<sequence>MEFVDDKGEVATAGRHHHHRHLSHPQSLVTIAISPIPNRSLPSPSLPSPIARYHRHLSHPQSLVTITTIIISPIPNRSSPPPSLLRSVFTTVTLVITTTVHFSVSHSMSLVEHTGPRGMTLPKLCPSVCKVVVVTREQELMLCRGDVSNLSPSRLTRMLQSLTGIAKCSL</sequence>
<evidence type="ECO:0000313" key="3">
    <source>
        <dbReference type="Proteomes" id="UP000032141"/>
    </source>
</evidence>